<gene>
    <name evidence="1" type="ORF">GA0074695_2532</name>
</gene>
<protein>
    <submittedName>
        <fullName evidence="1">Uncharacterized protein</fullName>
    </submittedName>
</protein>
<evidence type="ECO:0000313" key="1">
    <source>
        <dbReference type="EMBL" id="SCE96775.1"/>
    </source>
</evidence>
<dbReference type="EMBL" id="LT607411">
    <property type="protein sequence ID" value="SCE96775.1"/>
    <property type="molecule type" value="Genomic_DNA"/>
</dbReference>
<dbReference type="Proteomes" id="UP000198242">
    <property type="component" value="Chromosome I"/>
</dbReference>
<accession>A0A1C4WKM5</accession>
<evidence type="ECO:0000313" key="2">
    <source>
        <dbReference type="Proteomes" id="UP000198242"/>
    </source>
</evidence>
<proteinExistence type="predicted"/>
<reference evidence="2" key="1">
    <citation type="submission" date="2016-06" db="EMBL/GenBank/DDBJ databases">
        <authorList>
            <person name="Varghese N."/>
            <person name="Submissions Spin"/>
        </authorList>
    </citation>
    <scope>NUCLEOTIDE SEQUENCE [LARGE SCALE GENOMIC DNA]</scope>
    <source>
        <strain evidence="2">DSM 43909</strain>
    </source>
</reference>
<name>A0A1C4WKM5_MICVI</name>
<sequence>MNTPQPRESPAFRRGAEVKLASRHLSGMIEVRM</sequence>
<keyword evidence="2" id="KW-1185">Reference proteome</keyword>
<organism evidence="1 2">
    <name type="scientific">Micromonospora viridifaciens</name>
    <dbReference type="NCBI Taxonomy" id="1881"/>
    <lineage>
        <taxon>Bacteria</taxon>
        <taxon>Bacillati</taxon>
        <taxon>Actinomycetota</taxon>
        <taxon>Actinomycetes</taxon>
        <taxon>Micromonosporales</taxon>
        <taxon>Micromonosporaceae</taxon>
        <taxon>Micromonospora</taxon>
    </lineage>
</organism>
<dbReference type="AlphaFoldDB" id="A0A1C4WKM5"/>